<dbReference type="EMBL" id="CP001841">
    <property type="protein sequence ID" value="AEF81743.1"/>
    <property type="molecule type" value="Genomic_DNA"/>
</dbReference>
<reference evidence="7 9" key="3">
    <citation type="journal article" date="2011" name="ISME J.">
        <title>RNA-seq reveals cooperative metabolic interactions between two termite-gut spirochete species in co-culture.</title>
        <authorList>
            <person name="Rosenthal A.Z."/>
            <person name="Matson E.G."/>
            <person name="Eldar A."/>
            <person name="Leadbetter J.R."/>
        </authorList>
    </citation>
    <scope>NUCLEOTIDE SEQUENCE [LARGE SCALE GENOMIC DNA]</scope>
    <source>
        <strain evidence="9">ATCC BAA-888 / DSM 13862 / ZAS-9</strain>
        <strain evidence="7">ZAS-9</strain>
    </source>
</reference>
<dbReference type="Pfam" id="PF04060">
    <property type="entry name" value="FeS"/>
    <property type="match status" value="1"/>
</dbReference>
<reference evidence="8" key="4">
    <citation type="journal article" date="2012" name="Microb. Ecol.">
        <title>Genomic analysis reveals multiple [FeFe] hydrogenases and hydrogen sensors encoded by treponemes from the H(2)-rich termite gut.</title>
        <authorList>
            <person name="Ballor N.R."/>
            <person name="Paulsen I."/>
            <person name="Leadbetter J.R."/>
        </authorList>
    </citation>
    <scope>NUCLEOTIDE SEQUENCE</scope>
    <source>
        <strain evidence="8">TREAZ_2003</strain>
    </source>
</reference>
<evidence type="ECO:0000259" key="5">
    <source>
        <dbReference type="PROSITE" id="PS51379"/>
    </source>
</evidence>
<protein>
    <submittedName>
        <fullName evidence="7">Ferredoxin 2</fullName>
    </submittedName>
    <submittedName>
        <fullName evidence="8">HydA4</fullName>
    </submittedName>
</protein>
<dbReference type="Gene3D" id="3.30.450.20">
    <property type="entry name" value="PAS domain"/>
    <property type="match status" value="1"/>
</dbReference>
<keyword evidence="2" id="KW-0479">Metal-binding</keyword>
<accession>F5YAK7</accession>
<evidence type="ECO:0000313" key="7">
    <source>
        <dbReference type="EMBL" id="AEF81743.1"/>
    </source>
</evidence>
<proteinExistence type="predicted"/>
<dbReference type="HOGENOM" id="CLU_027268_0_0_12"/>
<dbReference type="InterPro" id="IPR007202">
    <property type="entry name" value="4Fe-4S_dom"/>
</dbReference>
<dbReference type="InterPro" id="IPR004108">
    <property type="entry name" value="Fe_hydrogenase_lsu_C"/>
</dbReference>
<dbReference type="eggNOG" id="COG2221">
    <property type="taxonomic scope" value="Bacteria"/>
</dbReference>
<dbReference type="InterPro" id="IPR035965">
    <property type="entry name" value="PAS-like_dom_sf"/>
</dbReference>
<organism evidence="7 9">
    <name type="scientific">Leadbettera azotonutricia (strain ATCC BAA-888 / DSM 13862 / ZAS-9)</name>
    <name type="common">Treponema azotonutricium</name>
    <dbReference type="NCBI Taxonomy" id="545695"/>
    <lineage>
        <taxon>Bacteria</taxon>
        <taxon>Pseudomonadati</taxon>
        <taxon>Spirochaetota</taxon>
        <taxon>Spirochaetia</taxon>
        <taxon>Spirochaetales</taxon>
        <taxon>Breznakiellaceae</taxon>
        <taxon>Leadbettera</taxon>
    </lineage>
</organism>
<reference evidence="9" key="1">
    <citation type="submission" date="2009-12" db="EMBL/GenBank/DDBJ databases">
        <title>Complete sequence of Treponema azotonutricium strain ZAS-9.</title>
        <authorList>
            <person name="Tetu S.G."/>
            <person name="Matson E."/>
            <person name="Ren Q."/>
            <person name="Seshadri R."/>
            <person name="Elbourne L."/>
            <person name="Hassan K.A."/>
            <person name="Durkin A."/>
            <person name="Radune D."/>
            <person name="Mohamoud Y."/>
            <person name="Shay R."/>
            <person name="Jin S."/>
            <person name="Zhang X."/>
            <person name="Lucey K."/>
            <person name="Ballor N.R."/>
            <person name="Ottesen E."/>
            <person name="Rosenthal R."/>
            <person name="Allen A."/>
            <person name="Leadbetter J.R."/>
            <person name="Paulsen I.T."/>
        </authorList>
    </citation>
    <scope>NUCLEOTIDE SEQUENCE [LARGE SCALE GENOMIC DNA]</scope>
    <source>
        <strain evidence="9">ATCC BAA-888 / DSM 13862 / ZAS-9</strain>
    </source>
</reference>
<dbReference type="OrthoDB" id="9798098at2"/>
<dbReference type="eggNOG" id="COG4624">
    <property type="taxonomic scope" value="Bacteria"/>
</dbReference>
<dbReference type="SMART" id="SM00091">
    <property type="entry name" value="PAS"/>
    <property type="match status" value="1"/>
</dbReference>
<dbReference type="AlphaFoldDB" id="F5YAK7"/>
<evidence type="ECO:0000259" key="6">
    <source>
        <dbReference type="PROSITE" id="PS51656"/>
    </source>
</evidence>
<dbReference type="EMBL" id="HQ020730">
    <property type="protein sequence ID" value="AEL20816.1"/>
    <property type="molecule type" value="Genomic_DNA"/>
</dbReference>
<dbReference type="InterPro" id="IPR017900">
    <property type="entry name" value="4Fe4S_Fe_S_CS"/>
</dbReference>
<evidence type="ECO:0000313" key="8">
    <source>
        <dbReference type="EMBL" id="AEL20816.1"/>
    </source>
</evidence>
<keyword evidence="4" id="KW-0411">Iron-sulfur</keyword>
<dbReference type="PROSITE" id="PS00198">
    <property type="entry name" value="4FE4S_FER_1"/>
    <property type="match status" value="1"/>
</dbReference>
<dbReference type="Pfam" id="PF02906">
    <property type="entry name" value="Fe_hyd_lg_C"/>
    <property type="match status" value="1"/>
</dbReference>
<dbReference type="InterPro" id="IPR017896">
    <property type="entry name" value="4Fe4S_Fe-S-bd"/>
</dbReference>
<dbReference type="RefSeq" id="WP_015710039.1">
    <property type="nucleotide sequence ID" value="NC_015577.1"/>
</dbReference>
<dbReference type="InterPro" id="IPR009016">
    <property type="entry name" value="Fe_hydrogenase"/>
</dbReference>
<evidence type="ECO:0000256" key="2">
    <source>
        <dbReference type="ARBA" id="ARBA00022723"/>
    </source>
</evidence>
<dbReference type="GO" id="GO:0006355">
    <property type="term" value="P:regulation of DNA-templated transcription"/>
    <property type="evidence" value="ECO:0007669"/>
    <property type="project" value="InterPro"/>
</dbReference>
<evidence type="ECO:0000313" key="9">
    <source>
        <dbReference type="Proteomes" id="UP000009222"/>
    </source>
</evidence>
<dbReference type="STRING" id="545695.TREAZ_2003"/>
<feature type="domain" description="4Fe-4S ferredoxin-type" evidence="5">
    <location>
        <begin position="3"/>
        <end position="31"/>
    </location>
</feature>
<dbReference type="Proteomes" id="UP000009222">
    <property type="component" value="Chromosome"/>
</dbReference>
<dbReference type="Gene3D" id="1.10.15.40">
    <property type="entry name" value="Electron transport complex subunit B, putative Fe-S cluster"/>
    <property type="match status" value="1"/>
</dbReference>
<reference evidence="7" key="2">
    <citation type="submission" date="2009-12" db="EMBL/GenBank/DDBJ databases">
        <authorList>
            <person name="Tetu S.G."/>
            <person name="Matson E."/>
            <person name="Ren Q."/>
            <person name="Seshadri R."/>
            <person name="Elbourne L."/>
            <person name="Hassan K.A."/>
            <person name="Durkin A."/>
            <person name="Radune D."/>
            <person name="Mohamoud Y."/>
            <person name="Shay R."/>
            <person name="Jin S."/>
            <person name="Zhang X."/>
            <person name="Lucey K."/>
            <person name="Ballor N.R."/>
            <person name="Ottesen E."/>
            <person name="Rosenthal R."/>
            <person name="Allen A."/>
            <person name="Leadbetter J.R."/>
            <person name="Paulsen I.T."/>
        </authorList>
    </citation>
    <scope>NUCLEOTIDE SEQUENCE</scope>
    <source>
        <strain evidence="7">ZAS-9</strain>
    </source>
</reference>
<sequence length="575" mass="63896">MTEYLNLKAADCKNCYKCIRHCPVKAIQFTGNSAQIIPEECILCGRCFVVCPQNAKEIRNDVSIAEALIGSGAPVYASLAPSFAANYTDESSHALSIEQMETALKELGFAGAEETALGAAIIKRQYDEMVKREDKNIVISTCCHSVNLLVQKYYPEALPYIAPLLSPMQAHSVDLKRRYPGAKTIFIGPCISKKDEADRYGGIVDCVLTFAELSQWFKQKRIDIGKCAPRNTESPVTHTLTRLFPVTGGILRTMAKENPQYTYLAIDGVTNIQRALEDIIKGKLDKCFIEMSACTGSCIGGPSMQNVAATNGIQRNTAPVRDYIAINAYAGSEDDPVFAYDTKTLSKSFPSLAVRKVHLGQNAIDEVLRKIGKTKPEHELNCGCCGYNTCRDKALAVLEGKANLTMCLPYLIEKANSFSDDIIKNTPNAIIVLNESFEVQQINNAACKMLHINEHDILGDQVVRLLDPIPFIEVKDEEENRYNQRTYLADYKKHVEQTIIYDKSYHIIICIMRDITEAADKKEEKTRFNQETIAIADKVIEKQMRTVQEIASLLGETTAETKIALTKLKEGLSGE</sequence>
<name>F5YAK7_LEAAZ</name>
<keyword evidence="9" id="KW-1185">Reference proteome</keyword>
<keyword evidence="1" id="KW-0004">4Fe-4S</keyword>
<dbReference type="InterPro" id="IPR013767">
    <property type="entry name" value="PAS_fold"/>
</dbReference>
<dbReference type="InterPro" id="IPR000014">
    <property type="entry name" value="PAS"/>
</dbReference>
<dbReference type="Pfam" id="PF12838">
    <property type="entry name" value="Fer4_7"/>
    <property type="match status" value="1"/>
</dbReference>
<dbReference type="PANTHER" id="PTHR11615">
    <property type="entry name" value="NITRATE, FORMATE, IRON DEHYDROGENASE"/>
    <property type="match status" value="1"/>
</dbReference>
<dbReference type="GO" id="GO:0046872">
    <property type="term" value="F:metal ion binding"/>
    <property type="evidence" value="ECO:0007669"/>
    <property type="project" value="UniProtKB-KW"/>
</dbReference>
<dbReference type="GO" id="GO:0051539">
    <property type="term" value="F:4 iron, 4 sulfur cluster binding"/>
    <property type="evidence" value="ECO:0007669"/>
    <property type="project" value="UniProtKB-KW"/>
</dbReference>
<dbReference type="InterPro" id="IPR050340">
    <property type="entry name" value="Cytosolic_Fe-S_CAF"/>
</dbReference>
<evidence type="ECO:0000256" key="3">
    <source>
        <dbReference type="ARBA" id="ARBA00023004"/>
    </source>
</evidence>
<dbReference type="SUPFAM" id="SSF54862">
    <property type="entry name" value="4Fe-4S ferredoxins"/>
    <property type="match status" value="1"/>
</dbReference>
<dbReference type="Gene3D" id="3.30.70.20">
    <property type="match status" value="1"/>
</dbReference>
<dbReference type="SUPFAM" id="SSF55785">
    <property type="entry name" value="PYP-like sensor domain (PAS domain)"/>
    <property type="match status" value="1"/>
</dbReference>
<dbReference type="CDD" id="cd00130">
    <property type="entry name" value="PAS"/>
    <property type="match status" value="1"/>
</dbReference>
<dbReference type="PROSITE" id="PS51656">
    <property type="entry name" value="4FE4S"/>
    <property type="match status" value="1"/>
</dbReference>
<keyword evidence="3" id="KW-0408">Iron</keyword>
<feature type="domain" description="4Fe-4S ferredoxin-type" evidence="5">
    <location>
        <begin position="32"/>
        <end position="61"/>
    </location>
</feature>
<dbReference type="SUPFAM" id="SSF53920">
    <property type="entry name" value="Fe-only hydrogenase"/>
    <property type="match status" value="1"/>
</dbReference>
<dbReference type="PROSITE" id="PS51379">
    <property type="entry name" value="4FE4S_FER_2"/>
    <property type="match status" value="2"/>
</dbReference>
<evidence type="ECO:0000256" key="1">
    <source>
        <dbReference type="ARBA" id="ARBA00022485"/>
    </source>
</evidence>
<evidence type="ECO:0000256" key="4">
    <source>
        <dbReference type="ARBA" id="ARBA00023014"/>
    </source>
</evidence>
<dbReference type="Pfam" id="PF00989">
    <property type="entry name" value="PAS"/>
    <property type="match status" value="1"/>
</dbReference>
<gene>
    <name evidence="8" type="primary">hydA4</name>
    <name evidence="7" type="ordered locus">TREAZ_2003</name>
</gene>
<dbReference type="KEGG" id="taz:TREAZ_2003"/>
<dbReference type="Gene3D" id="3.40.950.10">
    <property type="entry name" value="Fe-only Hydrogenase (Larger Subunit), Chain L, domain 3"/>
    <property type="match status" value="1"/>
</dbReference>
<dbReference type="InParanoid" id="F5YAK7"/>
<feature type="domain" description="4Fe-4S" evidence="6">
    <location>
        <begin position="363"/>
        <end position="424"/>
    </location>
</feature>